<feature type="compositionally biased region" description="Polar residues" evidence="1">
    <location>
        <begin position="98"/>
        <end position="108"/>
    </location>
</feature>
<protein>
    <submittedName>
        <fullName evidence="2">Uncharacterized protein</fullName>
    </submittedName>
</protein>
<reference evidence="2 3" key="1">
    <citation type="submission" date="2015-10" db="EMBL/GenBank/DDBJ databases">
        <title>Genome analyses suggest a sexual origin of heterokaryosis in a supposedly ancient asexual fungus.</title>
        <authorList>
            <person name="Ropars J."/>
            <person name="Sedzielewska K."/>
            <person name="Noel J."/>
            <person name="Charron P."/>
            <person name="Farinelli L."/>
            <person name="Marton T."/>
            <person name="Kruger M."/>
            <person name="Pelin A."/>
            <person name="Brachmann A."/>
            <person name="Corradi N."/>
        </authorList>
    </citation>
    <scope>NUCLEOTIDE SEQUENCE [LARGE SCALE GENOMIC DNA]</scope>
    <source>
        <strain evidence="2 3">A4</strain>
    </source>
</reference>
<dbReference type="AlphaFoldDB" id="A0A2I1GTV9"/>
<evidence type="ECO:0000313" key="2">
    <source>
        <dbReference type="EMBL" id="PKY50088.1"/>
    </source>
</evidence>
<evidence type="ECO:0000256" key="1">
    <source>
        <dbReference type="SAM" id="MobiDB-lite"/>
    </source>
</evidence>
<dbReference type="VEuPathDB" id="FungiDB:RhiirFUN_026817"/>
<keyword evidence="3" id="KW-1185">Reference proteome</keyword>
<sequence>MARKKNNKTTTVTTVPKHSDDQRSTSTSTKRGRNKNETVASRKKNKESLPSYDNHQLIDDLLNDVDDGIQVSNHESNGVGRVAETESVQSPIVYSKASTPDSFVSSHQDALLTTLPRPSPAPESTRSSTPTDFFHSHRAASRSSLTAAPFKSLPFSESRSTFQGIPDPNNVVVPSPFNEMTTYQLCSWLCANPNVLQLANNMHLSMQVLIANGGQLALSSNSSNLSNMSQSQDDKVSKKSFMLMFHKLLTKLRAIQDLVRQIFKYDLNSAEGIECVRIANKNFGDSRNKLVNGIMELIKLFKEQRSRIATDPLQKDEIITFVDESVTIQVLSRWLNATNMAELRARHSLPHLRRFVQHAFVVNYEKRNIEGTKTLDKLTKTIAVPSQNGKNFASNLQF</sequence>
<dbReference type="VEuPathDB" id="FungiDB:RhiirA1_393268"/>
<organism evidence="2 3">
    <name type="scientific">Rhizophagus irregularis</name>
    <dbReference type="NCBI Taxonomy" id="588596"/>
    <lineage>
        <taxon>Eukaryota</taxon>
        <taxon>Fungi</taxon>
        <taxon>Fungi incertae sedis</taxon>
        <taxon>Mucoromycota</taxon>
        <taxon>Glomeromycotina</taxon>
        <taxon>Glomeromycetes</taxon>
        <taxon>Glomerales</taxon>
        <taxon>Glomeraceae</taxon>
        <taxon>Rhizophagus</taxon>
    </lineage>
</organism>
<dbReference type="VEuPathDB" id="FungiDB:FUN_021002"/>
<gene>
    <name evidence="2" type="ORF">RhiirA4_466367</name>
</gene>
<dbReference type="EMBL" id="LLXI01000822">
    <property type="protein sequence ID" value="PKY50088.1"/>
    <property type="molecule type" value="Genomic_DNA"/>
</dbReference>
<dbReference type="Proteomes" id="UP000234323">
    <property type="component" value="Unassembled WGS sequence"/>
</dbReference>
<feature type="region of interest" description="Disordered" evidence="1">
    <location>
        <begin position="1"/>
        <end position="52"/>
    </location>
</feature>
<comment type="caution">
    <text evidence="2">The sequence shown here is derived from an EMBL/GenBank/DDBJ whole genome shotgun (WGS) entry which is preliminary data.</text>
</comment>
<feature type="region of interest" description="Disordered" evidence="1">
    <location>
        <begin position="98"/>
        <end position="133"/>
    </location>
</feature>
<evidence type="ECO:0000313" key="3">
    <source>
        <dbReference type="Proteomes" id="UP000234323"/>
    </source>
</evidence>
<name>A0A2I1GTV9_9GLOM</name>
<feature type="compositionally biased region" description="Polar residues" evidence="1">
    <location>
        <begin position="122"/>
        <end position="131"/>
    </location>
</feature>
<accession>A0A2I1GTV9</accession>
<proteinExistence type="predicted"/>